<reference evidence="1 2" key="1">
    <citation type="submission" date="2021-03" db="EMBL/GenBank/DDBJ databases">
        <authorList>
            <person name="So Y."/>
        </authorList>
    </citation>
    <scope>NUCLEOTIDE SEQUENCE [LARGE SCALE GENOMIC DNA]</scope>
    <source>
        <strain evidence="1 2">SSH11</strain>
    </source>
</reference>
<organism evidence="1 2">
    <name type="scientific">Pararoseomonas baculiformis</name>
    <dbReference type="NCBI Taxonomy" id="2820812"/>
    <lineage>
        <taxon>Bacteria</taxon>
        <taxon>Pseudomonadati</taxon>
        <taxon>Pseudomonadota</taxon>
        <taxon>Alphaproteobacteria</taxon>
        <taxon>Acetobacterales</taxon>
        <taxon>Acetobacteraceae</taxon>
        <taxon>Pararoseomonas</taxon>
    </lineage>
</organism>
<proteinExistence type="predicted"/>
<dbReference type="Proteomes" id="UP000681594">
    <property type="component" value="Unassembled WGS sequence"/>
</dbReference>
<dbReference type="RefSeq" id="WP_209377391.1">
    <property type="nucleotide sequence ID" value="NZ_JAGIZB010000001.1"/>
</dbReference>
<dbReference type="EMBL" id="JAGIZB010000001">
    <property type="protein sequence ID" value="MBP0443156.1"/>
    <property type="molecule type" value="Genomic_DNA"/>
</dbReference>
<sequence length="131" mass="15117">MLANMRRFQALDLAADGRRARRLFSAALMSDTKWRRLFEAVQSGRGDLKRMTVKFINMDEPRPMRFPPSLEVPRPYVDTIEFGPIALRSIEWIEFAGDLTGMLQSIGRFPTEIREGRTRVVGYTHRSASVR</sequence>
<name>A0ABS4A8F3_9PROT</name>
<keyword evidence="2" id="KW-1185">Reference proteome</keyword>
<evidence type="ECO:0000313" key="1">
    <source>
        <dbReference type="EMBL" id="MBP0443156.1"/>
    </source>
</evidence>
<comment type="caution">
    <text evidence="1">The sequence shown here is derived from an EMBL/GenBank/DDBJ whole genome shotgun (WGS) entry which is preliminary data.</text>
</comment>
<evidence type="ECO:0000313" key="2">
    <source>
        <dbReference type="Proteomes" id="UP000681594"/>
    </source>
</evidence>
<gene>
    <name evidence="1" type="ORF">J8J14_00055</name>
</gene>
<accession>A0ABS4A8F3</accession>
<protein>
    <submittedName>
        <fullName evidence="1">Uncharacterized protein</fullName>
    </submittedName>
</protein>